<evidence type="ECO:0000313" key="5">
    <source>
        <dbReference type="EMBL" id="CAD6198745.1"/>
    </source>
</evidence>
<feature type="region of interest" description="Disordered" evidence="2">
    <location>
        <begin position="125"/>
        <end position="146"/>
    </location>
</feature>
<feature type="chain" id="PRO_5035865816" description="C-type lectin domain-containing protein" evidence="3">
    <location>
        <begin position="20"/>
        <end position="562"/>
    </location>
</feature>
<dbReference type="Gene3D" id="3.10.100.10">
    <property type="entry name" value="Mannose-Binding Protein A, subunit A"/>
    <property type="match status" value="2"/>
</dbReference>
<comment type="caution">
    <text evidence="5">The sequence shown here is derived from an EMBL/GenBank/DDBJ whole genome shotgun (WGS) entry which is preliminary data.</text>
</comment>
<dbReference type="PANTHER" id="PTHR45784:SF3">
    <property type="entry name" value="C-TYPE LECTIN DOMAIN FAMILY 4 MEMBER K-LIKE-RELATED"/>
    <property type="match status" value="1"/>
</dbReference>
<evidence type="ECO:0000259" key="4">
    <source>
        <dbReference type="PROSITE" id="PS50041"/>
    </source>
</evidence>
<keyword evidence="1" id="KW-1015">Disulfide bond</keyword>
<proteinExistence type="predicted"/>
<evidence type="ECO:0000256" key="3">
    <source>
        <dbReference type="SAM" id="SignalP"/>
    </source>
</evidence>
<reference evidence="5" key="1">
    <citation type="submission" date="2020-10" db="EMBL/GenBank/DDBJ databases">
        <authorList>
            <person name="Kikuchi T."/>
        </authorList>
    </citation>
    <scope>NUCLEOTIDE SEQUENCE</scope>
    <source>
        <strain evidence="5">NKZ352</strain>
    </source>
</reference>
<dbReference type="SMART" id="SM00034">
    <property type="entry name" value="CLECT"/>
    <property type="match status" value="1"/>
</dbReference>
<feature type="signal peptide" evidence="3">
    <location>
        <begin position="1"/>
        <end position="19"/>
    </location>
</feature>
<keyword evidence="3" id="KW-0732">Signal</keyword>
<evidence type="ECO:0000256" key="2">
    <source>
        <dbReference type="SAM" id="MobiDB-lite"/>
    </source>
</evidence>
<dbReference type="InterPro" id="IPR016187">
    <property type="entry name" value="CTDL_fold"/>
</dbReference>
<protein>
    <recommendedName>
        <fullName evidence="4">C-type lectin domain-containing protein</fullName>
    </recommendedName>
</protein>
<dbReference type="PROSITE" id="PS00615">
    <property type="entry name" value="C_TYPE_LECTIN_1"/>
    <property type="match status" value="2"/>
</dbReference>
<dbReference type="InterPro" id="IPR018378">
    <property type="entry name" value="C-type_lectin_CS"/>
</dbReference>
<sequence>MWSVTIVFLLWAFCHDSYSDEQCDALVQSSGTPFGRIGNKCVYLSKNPASGSLTTTCKNVLSKDTNNPLSQLSIDNDGENEQVKEWLLDADTKEAFIGLASDGSSWSWMNGDTSGYNQFADPTLRTTKAPPVTNPPPRTTLPPSQQRKSVAIVIAVDASIYSTNSWTYAQTNFAKSLGDYITARGPAQFAIFPYGCTKNPGGTLLQYPVYTSTYEGMLGMVANMNETITHDCTRTNPLDFLSMYLNMPQVYYNRFPNSIRPFTASYLSLIMFSANTDPTVVKQLNSYQPMAQSSVITVSVGTNANSLTRLSIPANVNFRRVTTAEEIIDLVPVVDSIIFGTDGASNFAQRPLFGFGNDQLIVDASNYVDCAFMNSSDGLWYSDSCKNKRQILCQSVIPTPPPPPTPNPTIEWSDPCSLKGTFSYFQDLGNAKCYRVSTAKKQFAEAETTCITDHPLFLHEPVLTSVQTEKELTKIDTLVSGIQNEGMFWFGLRRNSTSSWYFVNGDPYDPSMYSNWREGYPRQADGCDCVAYVLNDKKWINTDCNLKLFAVCAYRYNTSSAF</sequence>
<evidence type="ECO:0000313" key="6">
    <source>
        <dbReference type="Proteomes" id="UP000835052"/>
    </source>
</evidence>
<dbReference type="InterPro" id="IPR016186">
    <property type="entry name" value="C-type_lectin-like/link_sf"/>
</dbReference>
<dbReference type="PROSITE" id="PS50041">
    <property type="entry name" value="C_TYPE_LECTIN_2"/>
    <property type="match status" value="1"/>
</dbReference>
<dbReference type="Pfam" id="PF00059">
    <property type="entry name" value="Lectin_C"/>
    <property type="match status" value="1"/>
</dbReference>
<organism evidence="5 6">
    <name type="scientific">Caenorhabditis auriculariae</name>
    <dbReference type="NCBI Taxonomy" id="2777116"/>
    <lineage>
        <taxon>Eukaryota</taxon>
        <taxon>Metazoa</taxon>
        <taxon>Ecdysozoa</taxon>
        <taxon>Nematoda</taxon>
        <taxon>Chromadorea</taxon>
        <taxon>Rhabditida</taxon>
        <taxon>Rhabditina</taxon>
        <taxon>Rhabditomorpha</taxon>
        <taxon>Rhabditoidea</taxon>
        <taxon>Rhabditidae</taxon>
        <taxon>Peloderinae</taxon>
        <taxon>Caenorhabditis</taxon>
    </lineage>
</organism>
<gene>
    <name evidence="5" type="ORF">CAUJ_LOCUS14651</name>
</gene>
<keyword evidence="6" id="KW-1185">Reference proteome</keyword>
<evidence type="ECO:0000256" key="1">
    <source>
        <dbReference type="ARBA" id="ARBA00023157"/>
    </source>
</evidence>
<name>A0A8S1HUZ4_9PELO</name>
<dbReference type="SUPFAM" id="SSF56436">
    <property type="entry name" value="C-type lectin-like"/>
    <property type="match status" value="2"/>
</dbReference>
<accession>A0A8S1HUZ4</accession>
<dbReference type="CDD" id="cd00037">
    <property type="entry name" value="CLECT"/>
    <property type="match status" value="1"/>
</dbReference>
<dbReference type="PANTHER" id="PTHR45784">
    <property type="entry name" value="C-TYPE LECTIN DOMAIN FAMILY 20 MEMBER A-RELATED"/>
    <property type="match status" value="1"/>
</dbReference>
<dbReference type="OrthoDB" id="5840890at2759"/>
<dbReference type="InterPro" id="IPR001304">
    <property type="entry name" value="C-type_lectin-like"/>
</dbReference>
<dbReference type="Proteomes" id="UP000835052">
    <property type="component" value="Unassembled WGS sequence"/>
</dbReference>
<feature type="domain" description="C-type lectin" evidence="4">
    <location>
        <begin position="429"/>
        <end position="553"/>
    </location>
</feature>
<dbReference type="AlphaFoldDB" id="A0A8S1HUZ4"/>
<dbReference type="EMBL" id="CAJGYM010000137">
    <property type="protein sequence ID" value="CAD6198745.1"/>
    <property type="molecule type" value="Genomic_DNA"/>
</dbReference>